<dbReference type="InterPro" id="IPR033469">
    <property type="entry name" value="CYTH-like_dom_sf"/>
</dbReference>
<dbReference type="SMART" id="SM01118">
    <property type="entry name" value="CYTH"/>
    <property type="match status" value="1"/>
</dbReference>
<dbReference type="Gene3D" id="2.40.320.10">
    <property type="entry name" value="Hypothetical Protein Pfu-838710-001"/>
    <property type="match status" value="1"/>
</dbReference>
<dbReference type="Pfam" id="PF01928">
    <property type="entry name" value="CYTH"/>
    <property type="match status" value="1"/>
</dbReference>
<gene>
    <name evidence="2" type="ORF">J2R98_001605</name>
</gene>
<organism evidence="2 3">
    <name type="scientific">Alkalibacillus filiformis</name>
    <dbReference type="NCBI Taxonomy" id="200990"/>
    <lineage>
        <taxon>Bacteria</taxon>
        <taxon>Bacillati</taxon>
        <taxon>Bacillota</taxon>
        <taxon>Bacilli</taxon>
        <taxon>Bacillales</taxon>
        <taxon>Bacillaceae</taxon>
        <taxon>Alkalibacillus</taxon>
    </lineage>
</organism>
<dbReference type="CDD" id="cd07762">
    <property type="entry name" value="CYTH-like_Pase_1"/>
    <property type="match status" value="1"/>
</dbReference>
<evidence type="ECO:0000313" key="3">
    <source>
        <dbReference type="Proteomes" id="UP001236723"/>
    </source>
</evidence>
<dbReference type="PIRSF" id="PIRSF012526">
    <property type="entry name" value="CYTH_UCP012526"/>
    <property type="match status" value="1"/>
</dbReference>
<dbReference type="InterPro" id="IPR023577">
    <property type="entry name" value="CYTH_domain"/>
</dbReference>
<accession>A0ABU0DTJ6</accession>
<sequence length="190" mass="22735">MQEIEIEFKNLLTKEEYERLAVHYIKDSSEIKQQINYYFETNDFELRSKRAALRIREKNGEYIATLKQPVENGLLETHDVLSAEQFDQWLQDDINLPPNINKQLNEIGVTGDQLSYKGALQTNRFEEKNDQYIIVLDHSQYNQTEDYELELEVYDYEYGKRLFSELLKKFKIEKRETSNKIARFFATVKK</sequence>
<proteinExistence type="predicted"/>
<dbReference type="SUPFAM" id="SSF55154">
    <property type="entry name" value="CYTH-like phosphatases"/>
    <property type="match status" value="1"/>
</dbReference>
<dbReference type="PROSITE" id="PS51707">
    <property type="entry name" value="CYTH"/>
    <property type="match status" value="1"/>
</dbReference>
<evidence type="ECO:0000313" key="2">
    <source>
        <dbReference type="EMBL" id="MDQ0351788.1"/>
    </source>
</evidence>
<comment type="caution">
    <text evidence="2">The sequence shown here is derived from an EMBL/GenBank/DDBJ whole genome shotgun (WGS) entry which is preliminary data.</text>
</comment>
<dbReference type="RefSeq" id="WP_307067794.1">
    <property type="nucleotide sequence ID" value="NZ_JAUSUP010000003.1"/>
</dbReference>
<dbReference type="InterPro" id="IPR009195">
    <property type="entry name" value="Uncharacterised_YjbK"/>
</dbReference>
<feature type="domain" description="CYTH" evidence="1">
    <location>
        <begin position="3"/>
        <end position="190"/>
    </location>
</feature>
<reference evidence="2 3" key="1">
    <citation type="submission" date="2023-07" db="EMBL/GenBank/DDBJ databases">
        <title>Genomic Encyclopedia of Type Strains, Phase IV (KMG-IV): sequencing the most valuable type-strain genomes for metagenomic binning, comparative biology and taxonomic classification.</title>
        <authorList>
            <person name="Goeker M."/>
        </authorList>
    </citation>
    <scope>NUCLEOTIDE SEQUENCE [LARGE SCALE GENOMIC DNA]</scope>
    <source>
        <strain evidence="2 3">DSM 15448</strain>
    </source>
</reference>
<protein>
    <submittedName>
        <fullName evidence="2">Uncharacterized protein YjbK</fullName>
    </submittedName>
</protein>
<dbReference type="Proteomes" id="UP001236723">
    <property type="component" value="Unassembled WGS sequence"/>
</dbReference>
<name>A0ABU0DTJ6_9BACI</name>
<dbReference type="EMBL" id="JAUSUP010000003">
    <property type="protein sequence ID" value="MDQ0351788.1"/>
    <property type="molecule type" value="Genomic_DNA"/>
</dbReference>
<keyword evidence="3" id="KW-1185">Reference proteome</keyword>
<evidence type="ECO:0000259" key="1">
    <source>
        <dbReference type="PROSITE" id="PS51707"/>
    </source>
</evidence>